<name>A0A150IU61_9EURY</name>
<dbReference type="EMBL" id="LNJC01000004">
    <property type="protein sequence ID" value="KYC51070.1"/>
    <property type="molecule type" value="Genomic_DNA"/>
</dbReference>
<evidence type="ECO:0000313" key="5">
    <source>
        <dbReference type="Proteomes" id="UP000091929"/>
    </source>
</evidence>
<protein>
    <recommendedName>
        <fullName evidence="7">CARDB domain-containing protein</fullName>
    </recommendedName>
</protein>
<evidence type="ECO:0000313" key="4">
    <source>
        <dbReference type="EMBL" id="KYC51070.1"/>
    </source>
</evidence>
<accession>A0A150IU61</accession>
<feature type="compositionally biased region" description="Basic residues" evidence="1">
    <location>
        <begin position="495"/>
        <end position="513"/>
    </location>
</feature>
<feature type="region of interest" description="Disordered" evidence="1">
    <location>
        <begin position="462"/>
        <end position="513"/>
    </location>
</feature>
<evidence type="ECO:0000313" key="3">
    <source>
        <dbReference type="EMBL" id="KYC48418.1"/>
    </source>
</evidence>
<accession>A0A150IME7</accession>
<dbReference type="EMBL" id="LNGF01000005">
    <property type="protein sequence ID" value="KYC48418.1"/>
    <property type="molecule type" value="Genomic_DNA"/>
</dbReference>
<dbReference type="InterPro" id="IPR013783">
    <property type="entry name" value="Ig-like_fold"/>
</dbReference>
<comment type="caution">
    <text evidence="3">The sequence shown here is derived from an EMBL/GenBank/DDBJ whole genome shotgun (WGS) entry which is preliminary data.</text>
</comment>
<dbReference type="EMBL" id="LNGE01000003">
    <property type="protein sequence ID" value="KYC46196.1"/>
    <property type="molecule type" value="Genomic_DNA"/>
</dbReference>
<dbReference type="Proteomes" id="UP000091929">
    <property type="component" value="Unassembled WGS sequence"/>
</dbReference>
<reference evidence="5 6" key="1">
    <citation type="journal article" date="2016" name="ISME J.">
        <title>Chasing the elusive Euryarchaeota class WSA2: genomes reveal a uniquely fastidious methyl-reducing methanogen.</title>
        <authorList>
            <person name="Nobu M.K."/>
            <person name="Narihiro T."/>
            <person name="Kuroda K."/>
            <person name="Mei R."/>
            <person name="Liu W.T."/>
        </authorList>
    </citation>
    <scope>NUCLEOTIDE SEQUENCE [LARGE SCALE GENOMIC DNA]</scope>
    <source>
        <strain evidence="2">B03fssc0709_Meth_Bin005</strain>
        <strain evidence="3">B15fssc0709_Meth_Bin003</strain>
        <strain evidence="4">BMIXfssc0709_Meth_Bin006</strain>
    </source>
</reference>
<dbReference type="Gene3D" id="2.60.40.10">
    <property type="entry name" value="Immunoglobulins"/>
    <property type="match status" value="1"/>
</dbReference>
<evidence type="ECO:0000256" key="1">
    <source>
        <dbReference type="SAM" id="MobiDB-lite"/>
    </source>
</evidence>
<proteinExistence type="predicted"/>
<dbReference type="Proteomes" id="UP000092401">
    <property type="component" value="Unassembled WGS sequence"/>
</dbReference>
<evidence type="ECO:0008006" key="7">
    <source>
        <dbReference type="Google" id="ProtNLM"/>
    </source>
</evidence>
<dbReference type="AlphaFoldDB" id="A0A150IU61"/>
<accession>A0A150J1E5</accession>
<evidence type="ECO:0000313" key="6">
    <source>
        <dbReference type="Proteomes" id="UP000092401"/>
    </source>
</evidence>
<gene>
    <name evidence="2" type="ORF">APG10_00199</name>
    <name evidence="3" type="ORF">APG11_00331</name>
    <name evidence="4" type="ORF">APG12_00355</name>
</gene>
<sequence length="513" mass="57857">MLICSINLAAGADEKKETTIMLNLYEKSSEEYTISGDIYNYAIRLVDLDVCDKDLYVASCINTIELNIIQKNKYSNEVIKTVVVPDIVKLREFPIDIDFEDIKFEGIYVITIYFDRGAANFKMNYTKKDVLRGMSPVYSGDMADNPFLLYFGQGDNLYFMNINRSENRLIVNVRNNQESKTLYGLSDDILSFGPVMVKILNETTAGIKFTVYSNSNIKNLSKSEVSLRKGETGNIGGLDFTISDAATLSATIKVENQDYAIRKRSLKGINNYIFEVNDIVGDRVSLNIYHPPSVTLVQYNPNVTLTVTKKLDFYEGDVFEIPFTIANTGKASANNLTINLQGHGANIVDGTWKGILNPGEVKELKFKASFYNEGDHTLVFNVNTGQSSEEFQEKVSIKSKVTSVLKEGPMKSLIVITRDYIVTPDRIRMIQNSINIFLYIGLALSVGIILNSARQKLPVVERPKEKPKRRVAKRKDMPPKPISKDMAVSQERLRVSKQRRSQGLKRESVKKKE</sequence>
<evidence type="ECO:0000313" key="2">
    <source>
        <dbReference type="EMBL" id="KYC46196.1"/>
    </source>
</evidence>
<dbReference type="Proteomes" id="UP000092403">
    <property type="component" value="Unassembled WGS sequence"/>
</dbReference>
<organism evidence="3 5">
    <name type="scientific">Candidatus Methanofastidiosum methylothiophilum</name>
    <dbReference type="NCBI Taxonomy" id="1705564"/>
    <lineage>
        <taxon>Archaea</taxon>
        <taxon>Methanobacteriati</taxon>
        <taxon>Methanobacteriota</taxon>
        <taxon>Stenosarchaea group</taxon>
        <taxon>Candidatus Methanofastidiosia</taxon>
        <taxon>Candidatus Methanofastidiosales</taxon>
        <taxon>Candidatus Methanofastidiosaceae</taxon>
        <taxon>Candidatus Methanofastidiosum</taxon>
    </lineage>
</organism>